<dbReference type="NCBIfam" id="NF045485">
    <property type="entry name" value="FPPsyn"/>
    <property type="match status" value="1"/>
</dbReference>
<dbReference type="EMBL" id="JAPUBN010000013">
    <property type="protein sequence ID" value="MCZ2721632.1"/>
    <property type="molecule type" value="Genomic_DNA"/>
</dbReference>
<dbReference type="PANTHER" id="PTHR43281">
    <property type="entry name" value="FARNESYL DIPHOSPHATE SYNTHASE"/>
    <property type="match status" value="1"/>
</dbReference>
<dbReference type="SFLD" id="SFLDG01017">
    <property type="entry name" value="Polyprenyl_Transferase_Like"/>
    <property type="match status" value="1"/>
</dbReference>
<dbReference type="InterPro" id="IPR033749">
    <property type="entry name" value="Polyprenyl_synt_CS"/>
</dbReference>
<gene>
    <name evidence="8" type="primary">ispA</name>
    <name evidence="8" type="ORF">O1D97_08180</name>
</gene>
<sequence>MNLQQLRTLSSERVDSYLKTSLSTYQAANSLHTAMLYSLFNGGKRVRPMLVYASAQLFGPITPLTDASAAAVEAIHAYSLVHDDLPAMDDDDLRRGQPTCHIKFDEATAILAGDALQTFAFEMLSDASLESAATQIQLVQTLAKASGRHGMVTGQMIDLTSVNQTIDRQTLELMHQHKTGALIKAAIKMGAISAQCQDPKALDALDGYAHAIGLAFQVQDDILDITSDTQTLGKNQFSDEDANKPTYPKLLGLEASKQLVIDLHQQASEQIRPFAEKGKSLVELANYIIHRNH</sequence>
<dbReference type="PROSITE" id="PS00444">
    <property type="entry name" value="POLYPRENYL_SYNTHASE_2"/>
    <property type="match status" value="1"/>
</dbReference>
<dbReference type="SFLD" id="SFLDS00005">
    <property type="entry name" value="Isoprenoid_Synthase_Type_I"/>
    <property type="match status" value="1"/>
</dbReference>
<keyword evidence="3 7" id="KW-0808">Transferase</keyword>
<evidence type="ECO:0000256" key="7">
    <source>
        <dbReference type="RuleBase" id="RU004466"/>
    </source>
</evidence>
<evidence type="ECO:0000256" key="4">
    <source>
        <dbReference type="ARBA" id="ARBA00022723"/>
    </source>
</evidence>
<reference evidence="8" key="1">
    <citation type="submission" date="2022-12" db="EMBL/GenBank/DDBJ databases">
        <title>Marinomonas 15G1-11 sp. nov, isolated from marine algae.</title>
        <authorList>
            <person name="Butt M."/>
            <person name="Choi D.G."/>
            <person name="Kim J.M."/>
            <person name="Lee J.K."/>
            <person name="Baek J.H."/>
            <person name="Jeon C.O."/>
        </authorList>
    </citation>
    <scope>NUCLEOTIDE SEQUENCE</scope>
    <source>
        <strain evidence="8">15G1-11</strain>
    </source>
</reference>
<evidence type="ECO:0000256" key="6">
    <source>
        <dbReference type="ARBA" id="ARBA00023229"/>
    </source>
</evidence>
<dbReference type="NCBIfam" id="NF007877">
    <property type="entry name" value="PRK10581.1"/>
    <property type="match status" value="1"/>
</dbReference>
<dbReference type="InterPro" id="IPR053378">
    <property type="entry name" value="Prenyl_diphosphate_synthase"/>
</dbReference>
<dbReference type="PANTHER" id="PTHR43281:SF1">
    <property type="entry name" value="FARNESYL DIPHOSPHATE SYNTHASE"/>
    <property type="match status" value="1"/>
</dbReference>
<evidence type="ECO:0000256" key="5">
    <source>
        <dbReference type="ARBA" id="ARBA00022842"/>
    </source>
</evidence>
<dbReference type="SUPFAM" id="SSF48576">
    <property type="entry name" value="Terpenoid synthases"/>
    <property type="match status" value="1"/>
</dbReference>
<dbReference type="InterPro" id="IPR000092">
    <property type="entry name" value="Polyprenyl_synt"/>
</dbReference>
<comment type="cofactor">
    <cofactor evidence="1">
        <name>Mg(2+)</name>
        <dbReference type="ChEBI" id="CHEBI:18420"/>
    </cofactor>
</comment>
<dbReference type="Proteomes" id="UP001149719">
    <property type="component" value="Unassembled WGS sequence"/>
</dbReference>
<evidence type="ECO:0000256" key="1">
    <source>
        <dbReference type="ARBA" id="ARBA00001946"/>
    </source>
</evidence>
<evidence type="ECO:0000313" key="8">
    <source>
        <dbReference type="EMBL" id="MCZ2721632.1"/>
    </source>
</evidence>
<keyword evidence="4" id="KW-0479">Metal-binding</keyword>
<proteinExistence type="inferred from homology"/>
<dbReference type="InterPro" id="IPR008949">
    <property type="entry name" value="Isoprenoid_synthase_dom_sf"/>
</dbReference>
<dbReference type="GO" id="GO:0004337">
    <property type="term" value="F:(2E,6E)-farnesyl diphosphate synthase activity"/>
    <property type="evidence" value="ECO:0007669"/>
    <property type="project" value="UniProtKB-EC"/>
</dbReference>
<keyword evidence="9" id="KW-1185">Reference proteome</keyword>
<dbReference type="EC" id="2.5.1.10" evidence="8"/>
<accession>A0ABT4JTA3</accession>
<organism evidence="8 9">
    <name type="scientific">Marinomonas phaeophyticola</name>
    <dbReference type="NCBI Taxonomy" id="3004091"/>
    <lineage>
        <taxon>Bacteria</taxon>
        <taxon>Pseudomonadati</taxon>
        <taxon>Pseudomonadota</taxon>
        <taxon>Gammaproteobacteria</taxon>
        <taxon>Oceanospirillales</taxon>
        <taxon>Oceanospirillaceae</taxon>
        <taxon>Marinomonas</taxon>
    </lineage>
</organism>
<evidence type="ECO:0000256" key="2">
    <source>
        <dbReference type="ARBA" id="ARBA00006706"/>
    </source>
</evidence>
<comment type="similarity">
    <text evidence="2 7">Belongs to the FPP/GGPP synthase family.</text>
</comment>
<keyword evidence="6" id="KW-0414">Isoprene biosynthesis</keyword>
<dbReference type="CDD" id="cd00685">
    <property type="entry name" value="Trans_IPPS_HT"/>
    <property type="match status" value="1"/>
</dbReference>
<dbReference type="PROSITE" id="PS00723">
    <property type="entry name" value="POLYPRENYL_SYNTHASE_1"/>
    <property type="match status" value="1"/>
</dbReference>
<keyword evidence="5" id="KW-0460">Magnesium</keyword>
<comment type="caution">
    <text evidence="8">The sequence shown here is derived from an EMBL/GenBank/DDBJ whole genome shotgun (WGS) entry which is preliminary data.</text>
</comment>
<dbReference type="Gene3D" id="1.10.600.10">
    <property type="entry name" value="Farnesyl Diphosphate Synthase"/>
    <property type="match status" value="1"/>
</dbReference>
<evidence type="ECO:0000313" key="9">
    <source>
        <dbReference type="Proteomes" id="UP001149719"/>
    </source>
</evidence>
<evidence type="ECO:0000256" key="3">
    <source>
        <dbReference type="ARBA" id="ARBA00022679"/>
    </source>
</evidence>
<protein>
    <submittedName>
        <fullName evidence="8">(2E,6E)-farnesyl diphosphate synthase</fullName>
        <ecNumber evidence="8">2.5.1.10</ecNumber>
    </submittedName>
</protein>
<name>A0ABT4JTA3_9GAMM</name>
<dbReference type="Pfam" id="PF00348">
    <property type="entry name" value="polyprenyl_synt"/>
    <property type="match status" value="1"/>
</dbReference>
<dbReference type="RefSeq" id="WP_269124556.1">
    <property type="nucleotide sequence ID" value="NZ_JAPUBN010000013.1"/>
</dbReference>